<dbReference type="OrthoDB" id="9789552at2"/>
<protein>
    <recommendedName>
        <fullName evidence="4">DUF4127 domain-containing protein</fullName>
    </recommendedName>
</protein>
<feature type="compositionally biased region" description="Low complexity" evidence="1">
    <location>
        <begin position="9"/>
        <end position="21"/>
    </location>
</feature>
<evidence type="ECO:0000313" key="2">
    <source>
        <dbReference type="EMBL" id="PCC37799.1"/>
    </source>
</evidence>
<dbReference type="Proteomes" id="UP000218598">
    <property type="component" value="Unassembled WGS sequence"/>
</dbReference>
<dbReference type="AlphaFoldDB" id="A0A2A3YEX6"/>
<dbReference type="EMBL" id="NRGR01000037">
    <property type="protein sequence ID" value="PCC37799.1"/>
    <property type="molecule type" value="Genomic_DNA"/>
</dbReference>
<reference evidence="2 3" key="1">
    <citation type="journal article" date="2017" name="Elife">
        <title>Extensive horizontal gene transfer in cheese-associated bacteria.</title>
        <authorList>
            <person name="Bonham K.S."/>
            <person name="Wolfe B.E."/>
            <person name="Dutton R.J."/>
        </authorList>
    </citation>
    <scope>NUCLEOTIDE SEQUENCE [LARGE SCALE GENOMIC DNA]</scope>
    <source>
        <strain evidence="2 3">341_9</strain>
    </source>
</reference>
<feature type="region of interest" description="Disordered" evidence="1">
    <location>
        <begin position="1"/>
        <end position="21"/>
    </location>
</feature>
<dbReference type="RefSeq" id="WP_096197884.1">
    <property type="nucleotide sequence ID" value="NZ_JBQQNQ010000054.1"/>
</dbReference>
<keyword evidence="3" id="KW-1185">Reference proteome</keyword>
<evidence type="ECO:0000313" key="3">
    <source>
        <dbReference type="Proteomes" id="UP000218598"/>
    </source>
</evidence>
<name>A0A2A3YEX6_9MICO</name>
<gene>
    <name evidence="2" type="ORF">CIK66_17435</name>
</gene>
<evidence type="ECO:0008006" key="4">
    <source>
        <dbReference type="Google" id="ProtNLM"/>
    </source>
</evidence>
<dbReference type="Pfam" id="PF13552">
    <property type="entry name" value="DUF4127"/>
    <property type="match status" value="1"/>
</dbReference>
<evidence type="ECO:0000256" key="1">
    <source>
        <dbReference type="SAM" id="MobiDB-lite"/>
    </source>
</evidence>
<sequence length="538" mass="57672">MTLDRPAAKADSAPSASALKPAAPAPAPLVLLPLDERPVNVQLPADVAAMAGTTLHLPPSVLLPDFRTPGDAAGLGQWLRTTLTELSGETAAPVDALVSLDMLCYGGLIASRTSADDLPSVIGRLEELKTIHERCPGVNVDAVGLVMRASSNSASVEEPDYWHLHGHELHVLGGSIHRYLDESEIPPLSELTRVPAEVVADFERRRLRNHIVNLHSLDLAESGVLRTLAITADDTAEFSAGSAEQTWLRHWMRALPSGRSVHMYPGADEVGATLVARSLTARHGITPRIHIECAHPEALQRVPPYENQPLAASIDRQLGIVGAVRAHDVEGAGKVGAEVPAADAILVVHGPEDGRQDLASAAPLTSDERAAAETGALIQRLLAEGHHVALADVRYPNGADPLLGDWLVEHGLLLELEAYSAWNTAGNTLGSVLSLLVAGVVGRATGTLDECARRVALVRRLLDDFAYQGVIRRRRFEELFRLDSRPLTPERALHAEDVIGADLQTTLQSWGPTGVDLVRTALPWKRAFEVGLELTAQQ</sequence>
<proteinExistence type="predicted"/>
<accession>A0A2A3YEX6</accession>
<comment type="caution">
    <text evidence="2">The sequence shown here is derived from an EMBL/GenBank/DDBJ whole genome shotgun (WGS) entry which is preliminary data.</text>
</comment>
<organism evidence="2 3">
    <name type="scientific">Brachybacterium alimentarium</name>
    <dbReference type="NCBI Taxonomy" id="47845"/>
    <lineage>
        <taxon>Bacteria</taxon>
        <taxon>Bacillati</taxon>
        <taxon>Actinomycetota</taxon>
        <taxon>Actinomycetes</taxon>
        <taxon>Micrococcales</taxon>
        <taxon>Dermabacteraceae</taxon>
        <taxon>Brachybacterium</taxon>
    </lineage>
</organism>
<dbReference type="InterPro" id="IPR025394">
    <property type="entry name" value="DUF4127"/>
</dbReference>